<dbReference type="AlphaFoldDB" id="A0A0R2JCY4"/>
<dbReference type="STRING" id="1616.IV73_GL000371"/>
<dbReference type="PATRIC" id="fig|1616.3.peg.383"/>
<proteinExistence type="predicted"/>
<evidence type="ECO:0000313" key="3">
    <source>
        <dbReference type="Proteomes" id="UP000051655"/>
    </source>
</evidence>
<feature type="transmembrane region" description="Helical" evidence="1">
    <location>
        <begin position="107"/>
        <end position="129"/>
    </location>
</feature>
<feature type="transmembrane region" description="Helical" evidence="1">
    <location>
        <begin position="206"/>
        <end position="224"/>
    </location>
</feature>
<feature type="transmembrane region" description="Helical" evidence="1">
    <location>
        <begin position="49"/>
        <end position="69"/>
    </location>
</feature>
<evidence type="ECO:0000313" key="2">
    <source>
        <dbReference type="EMBL" id="KRN75216.1"/>
    </source>
</evidence>
<feature type="transmembrane region" description="Helical" evidence="1">
    <location>
        <begin position="12"/>
        <end position="33"/>
    </location>
</feature>
<keyword evidence="1" id="KW-1133">Transmembrane helix</keyword>
<keyword evidence="3" id="KW-1185">Reference proteome</keyword>
<comment type="caution">
    <text evidence="2">The sequence shown here is derived from an EMBL/GenBank/DDBJ whole genome shotgun (WGS) entry which is preliminary data.</text>
</comment>
<keyword evidence="1" id="KW-0812">Transmembrane</keyword>
<accession>A0A0R2JCY4</accession>
<sequence>MLKTMGQDFPFLSLLGMLILLGLVLPLVTSWLISKNMKSVSGMIGHKMVIGWLGIIVHELSHALVALIFGHHIEKISLLQAADINGTLGYVQHTWNPKSFYQQIGNFFIGLAPILGVLGSIYGVTLWLWPALLNGQWIILSWPALLGWIYLVITLLFGIDLSSSDWAGMRAGLTVYLIALFLVTLILYWGMHVSVGTVWENLGQKMTWLCAGLASASAVLRAVVKLMMKK</sequence>
<organism evidence="2 3">
    <name type="scientific">Weissella kandleri</name>
    <dbReference type="NCBI Taxonomy" id="1616"/>
    <lineage>
        <taxon>Bacteria</taxon>
        <taxon>Bacillati</taxon>
        <taxon>Bacillota</taxon>
        <taxon>Bacilli</taxon>
        <taxon>Lactobacillales</taxon>
        <taxon>Lactobacillaceae</taxon>
        <taxon>Weissella</taxon>
    </lineage>
</organism>
<dbReference type="EMBL" id="JQBP01000002">
    <property type="protein sequence ID" value="KRN75216.1"/>
    <property type="molecule type" value="Genomic_DNA"/>
</dbReference>
<reference evidence="2 3" key="1">
    <citation type="journal article" date="2015" name="Genome Announc.">
        <title>Expanding the biotechnology potential of lactobacilli through comparative genomics of 213 strains and associated genera.</title>
        <authorList>
            <person name="Sun Z."/>
            <person name="Harris H.M."/>
            <person name="McCann A."/>
            <person name="Guo C."/>
            <person name="Argimon S."/>
            <person name="Zhang W."/>
            <person name="Yang X."/>
            <person name="Jeffery I.B."/>
            <person name="Cooney J.C."/>
            <person name="Kagawa T.F."/>
            <person name="Liu W."/>
            <person name="Song Y."/>
            <person name="Salvetti E."/>
            <person name="Wrobel A."/>
            <person name="Rasinkangas P."/>
            <person name="Parkhill J."/>
            <person name="Rea M.C."/>
            <person name="O'Sullivan O."/>
            <person name="Ritari J."/>
            <person name="Douillard F.P."/>
            <person name="Paul Ross R."/>
            <person name="Yang R."/>
            <person name="Briner A.E."/>
            <person name="Felis G.E."/>
            <person name="de Vos W.M."/>
            <person name="Barrangou R."/>
            <person name="Klaenhammer T.R."/>
            <person name="Caufield P.W."/>
            <person name="Cui Y."/>
            <person name="Zhang H."/>
            <person name="O'Toole P.W."/>
        </authorList>
    </citation>
    <scope>NUCLEOTIDE SEQUENCE [LARGE SCALE GENOMIC DNA]</scope>
    <source>
        <strain evidence="2 3">DSM 20593</strain>
    </source>
</reference>
<protein>
    <submittedName>
        <fullName evidence="2">Uncharacterized protein</fullName>
    </submittedName>
</protein>
<dbReference type="Proteomes" id="UP000051655">
    <property type="component" value="Unassembled WGS sequence"/>
</dbReference>
<name>A0A0R2JCY4_9LACO</name>
<evidence type="ECO:0000256" key="1">
    <source>
        <dbReference type="SAM" id="Phobius"/>
    </source>
</evidence>
<gene>
    <name evidence="2" type="ORF">IV73_GL000371</name>
</gene>
<feature type="transmembrane region" description="Helical" evidence="1">
    <location>
        <begin position="135"/>
        <end position="159"/>
    </location>
</feature>
<feature type="transmembrane region" description="Helical" evidence="1">
    <location>
        <begin position="171"/>
        <end position="191"/>
    </location>
</feature>
<keyword evidence="1" id="KW-0472">Membrane</keyword>